<dbReference type="RefSeq" id="WP_248682651.1">
    <property type="nucleotide sequence ID" value="NZ_JALPRY010000008.1"/>
</dbReference>
<dbReference type="SUPFAM" id="SSF101262">
    <property type="entry name" value="Methenyltetrahydrofolate cyclohydrolase-like"/>
    <property type="match status" value="1"/>
</dbReference>
<reference evidence="2 3" key="1">
    <citation type="submission" date="2022-04" db="EMBL/GenBank/DDBJ databases">
        <title>Rhizobium coralii sp. nov., isolated from coral Turbinaria peltata.</title>
        <authorList>
            <person name="Sun H."/>
        </authorList>
    </citation>
    <scope>NUCLEOTIDE SEQUENCE [LARGE SCALE GENOMIC DNA]</scope>
    <source>
        <strain evidence="2 3">NTR19</strain>
    </source>
</reference>
<proteinExistence type="predicted"/>
<accession>A0ABT0IPB7</accession>
<evidence type="ECO:0000259" key="1">
    <source>
        <dbReference type="Pfam" id="PF04961"/>
    </source>
</evidence>
<dbReference type="Proteomes" id="UP001202827">
    <property type="component" value="Unassembled WGS sequence"/>
</dbReference>
<evidence type="ECO:0000313" key="3">
    <source>
        <dbReference type="Proteomes" id="UP001202827"/>
    </source>
</evidence>
<keyword evidence="3" id="KW-1185">Reference proteome</keyword>
<dbReference type="EMBL" id="JALPRY010000008">
    <property type="protein sequence ID" value="MCK8779714.1"/>
    <property type="molecule type" value="Genomic_DNA"/>
</dbReference>
<protein>
    <submittedName>
        <fullName evidence="2">Cyclodeaminase/cyclohydrolase family protein</fullName>
    </submittedName>
</protein>
<dbReference type="InterPro" id="IPR036178">
    <property type="entry name" value="Formintransfe-cycloase-like_sf"/>
</dbReference>
<organism evidence="2 3">
    <name type="scientific">Neorhizobium turbinariae</name>
    <dbReference type="NCBI Taxonomy" id="2937795"/>
    <lineage>
        <taxon>Bacteria</taxon>
        <taxon>Pseudomonadati</taxon>
        <taxon>Pseudomonadota</taxon>
        <taxon>Alphaproteobacteria</taxon>
        <taxon>Hyphomicrobiales</taxon>
        <taxon>Rhizobiaceae</taxon>
        <taxon>Rhizobium/Agrobacterium group</taxon>
        <taxon>Neorhizobium</taxon>
    </lineage>
</organism>
<comment type="caution">
    <text evidence="2">The sequence shown here is derived from an EMBL/GenBank/DDBJ whole genome shotgun (WGS) entry which is preliminary data.</text>
</comment>
<gene>
    <name evidence="2" type="ORF">M0654_06905</name>
</gene>
<sequence>MSIAEIKDAVGCKAPRLGGSTASLACALIGLGMAEMAVVISAARDKQDSALSHAEQEIGHLTQRLADAAEQDRIQFQRYMSILRQKSEEDDKPDKPLEDAGADATRQPLEAADILMDCLELLAGVAGHIHHFVASDLFSGAGIVKAAFAGTMMAADINLAEDRLADLKQKTEAQRRDLDQRCRSAYAKLSQAALEHGFRM</sequence>
<dbReference type="Gene3D" id="1.20.120.680">
    <property type="entry name" value="Formiminotetrahydrofolate cyclodeaminase monomer, up-and-down helical bundle"/>
    <property type="match status" value="1"/>
</dbReference>
<dbReference type="Pfam" id="PF04961">
    <property type="entry name" value="FTCD_C"/>
    <property type="match status" value="1"/>
</dbReference>
<evidence type="ECO:0000313" key="2">
    <source>
        <dbReference type="EMBL" id="MCK8779714.1"/>
    </source>
</evidence>
<feature type="domain" description="Cyclodeaminase/cyclohydrolase" evidence="1">
    <location>
        <begin position="3"/>
        <end position="174"/>
    </location>
</feature>
<name>A0ABT0IPB7_9HYPH</name>
<dbReference type="InterPro" id="IPR007044">
    <property type="entry name" value="Cyclodeamin/CycHdrlase"/>
</dbReference>